<keyword evidence="3" id="KW-1185">Reference proteome</keyword>
<dbReference type="RefSeq" id="XP_043170696.1">
    <property type="nucleotide sequence ID" value="XM_043314761.1"/>
</dbReference>
<name>A0A8J2N1J7_9PLEO</name>
<feature type="compositionally biased region" description="Basic residues" evidence="1">
    <location>
        <begin position="151"/>
        <end position="160"/>
    </location>
</feature>
<dbReference type="EMBL" id="CAJRGZ010000022">
    <property type="protein sequence ID" value="CAG5170143.1"/>
    <property type="molecule type" value="Genomic_DNA"/>
</dbReference>
<dbReference type="OrthoDB" id="4357141at2759"/>
<proteinExistence type="predicted"/>
<dbReference type="AlphaFoldDB" id="A0A8J2N1J7"/>
<accession>A0A8J2N1J7</accession>
<reference evidence="2" key="1">
    <citation type="submission" date="2021-05" db="EMBL/GenBank/DDBJ databases">
        <authorList>
            <person name="Stam R."/>
        </authorList>
    </citation>
    <scope>NUCLEOTIDE SEQUENCE</scope>
    <source>
        <strain evidence="2">CS162</strain>
    </source>
</reference>
<feature type="region of interest" description="Disordered" evidence="1">
    <location>
        <begin position="145"/>
        <end position="184"/>
    </location>
</feature>
<dbReference type="GeneID" id="67019101"/>
<evidence type="ECO:0000313" key="3">
    <source>
        <dbReference type="Proteomes" id="UP000676310"/>
    </source>
</evidence>
<sequence length="197" mass="21425">MTITEQLLRLKVDHNTAATEQLAIPEVTRAEGAIAQADVVQTPATPVTLVTTEHVQLLFNRIKQDAETLNEPEKRGLLSHVQMMAKATRVAIAERSLLQDHNRLLSKINGEVKARQSTKSLVLGKAMVMTYEQLKEVRAKRAATAEAAANKAKHRRKRKSAAPDGVAPEAMAGTTQSSHGPGTWKAPVAQMVAANWP</sequence>
<comment type="caution">
    <text evidence="2">The sequence shown here is derived from an EMBL/GenBank/DDBJ whole genome shotgun (WGS) entry which is preliminary data.</text>
</comment>
<evidence type="ECO:0000313" key="2">
    <source>
        <dbReference type="EMBL" id="CAG5170143.1"/>
    </source>
</evidence>
<evidence type="ECO:0000256" key="1">
    <source>
        <dbReference type="SAM" id="MobiDB-lite"/>
    </source>
</evidence>
<protein>
    <submittedName>
        <fullName evidence="2">Uncharacterized protein</fullName>
    </submittedName>
</protein>
<dbReference type="Proteomes" id="UP000676310">
    <property type="component" value="Unassembled WGS sequence"/>
</dbReference>
<organism evidence="2 3">
    <name type="scientific">Alternaria atra</name>
    <dbReference type="NCBI Taxonomy" id="119953"/>
    <lineage>
        <taxon>Eukaryota</taxon>
        <taxon>Fungi</taxon>
        <taxon>Dikarya</taxon>
        <taxon>Ascomycota</taxon>
        <taxon>Pezizomycotina</taxon>
        <taxon>Dothideomycetes</taxon>
        <taxon>Pleosporomycetidae</taxon>
        <taxon>Pleosporales</taxon>
        <taxon>Pleosporineae</taxon>
        <taxon>Pleosporaceae</taxon>
        <taxon>Alternaria</taxon>
        <taxon>Alternaria sect. Ulocladioides</taxon>
    </lineage>
</organism>
<gene>
    <name evidence="2" type="ORF">ALTATR162_LOCUS7134</name>
</gene>